<feature type="transmembrane region" description="Helical" evidence="1">
    <location>
        <begin position="18"/>
        <end position="37"/>
    </location>
</feature>
<reference evidence="3" key="1">
    <citation type="submission" date="2023-07" db="EMBL/GenBank/DDBJ databases">
        <title>Isolating and identifying novel microbial strains from the Mariana Trench.</title>
        <authorList>
            <person name="Fu H."/>
        </authorList>
    </citation>
    <scope>NUCLEOTIDE SEQUENCE [LARGE SCALE GENOMIC DNA]</scope>
    <source>
        <strain evidence="3">T-y2</strain>
    </source>
</reference>
<feature type="transmembrane region" description="Helical" evidence="1">
    <location>
        <begin position="157"/>
        <end position="174"/>
    </location>
</feature>
<keyword evidence="1" id="KW-1133">Transmembrane helix</keyword>
<feature type="transmembrane region" description="Helical" evidence="1">
    <location>
        <begin position="109"/>
        <end position="127"/>
    </location>
</feature>
<dbReference type="Pfam" id="PF22765">
    <property type="entry name" value="DUF7010"/>
    <property type="match status" value="1"/>
</dbReference>
<dbReference type="RefSeq" id="WP_311402851.1">
    <property type="nucleotide sequence ID" value="NZ_JAVRBG010000032.1"/>
</dbReference>
<evidence type="ECO:0000313" key="3">
    <source>
        <dbReference type="Proteomes" id="UP001182991"/>
    </source>
</evidence>
<keyword evidence="1" id="KW-0812">Transmembrane</keyword>
<evidence type="ECO:0000313" key="2">
    <source>
        <dbReference type="EMBL" id="MDT0295933.1"/>
    </source>
</evidence>
<proteinExistence type="predicted"/>
<keyword evidence="1" id="KW-0472">Membrane</keyword>
<dbReference type="EMBL" id="JAVRBG010000032">
    <property type="protein sequence ID" value="MDT0295933.1"/>
    <property type="molecule type" value="Genomic_DNA"/>
</dbReference>
<evidence type="ECO:0000256" key="1">
    <source>
        <dbReference type="SAM" id="Phobius"/>
    </source>
</evidence>
<protein>
    <submittedName>
        <fullName evidence="2">Uncharacterized protein</fullName>
    </submittedName>
</protein>
<sequence length="202" mass="23294">MNNRTLEEQRIEFSNQKFLATPLAGLIVWTIIGFVGIFSSDFIAVWSIFIGTGSIVYLAMFISKYTGEDFLDKTKPKNEFDKLFFFTVGQALLAYSIAIPFFIIDYSSLPMTVGILTGLMWLPFSWIINHWVGIFHATFRTTIILVLWYLLPEYRFIAIPFAIVLIYIMTIGILKNRRNKVEIGNKNAPQQRTEVKTNSFLH</sequence>
<dbReference type="InterPro" id="IPR053824">
    <property type="entry name" value="DUF7010"/>
</dbReference>
<feature type="transmembrane region" description="Helical" evidence="1">
    <location>
        <begin position="83"/>
        <end position="103"/>
    </location>
</feature>
<gene>
    <name evidence="2" type="ORF">RLT85_14970</name>
</gene>
<feature type="transmembrane region" description="Helical" evidence="1">
    <location>
        <begin position="134"/>
        <end position="151"/>
    </location>
</feature>
<accession>A0ABU2KMJ6</accession>
<keyword evidence="3" id="KW-1185">Reference proteome</keyword>
<dbReference type="Proteomes" id="UP001182991">
    <property type="component" value="Unassembled WGS sequence"/>
</dbReference>
<name>A0ABU2KMJ6_9FLAO</name>
<organism evidence="2 3">
    <name type="scientific">Mesonia ostreae</name>
    <dbReference type="NCBI Taxonomy" id="861110"/>
    <lineage>
        <taxon>Bacteria</taxon>
        <taxon>Pseudomonadati</taxon>
        <taxon>Bacteroidota</taxon>
        <taxon>Flavobacteriia</taxon>
        <taxon>Flavobacteriales</taxon>
        <taxon>Flavobacteriaceae</taxon>
        <taxon>Mesonia</taxon>
    </lineage>
</organism>
<comment type="caution">
    <text evidence="2">The sequence shown here is derived from an EMBL/GenBank/DDBJ whole genome shotgun (WGS) entry which is preliminary data.</text>
</comment>
<feature type="transmembrane region" description="Helical" evidence="1">
    <location>
        <begin position="43"/>
        <end position="62"/>
    </location>
</feature>